<dbReference type="STRING" id="106370.Francci3_1439"/>
<sequence>MPEVFGNIKIAKLFDGTQDGTPFAADRPKLPAGRERAAFLAYLCKGEVILRAAGLSVDRLDESRGKQVPIVFLTDGEWVWSASIAYYLEEHDLPPEPAFLDYLRGRDFTYVAPTEEQVSAAAAALRAR</sequence>
<evidence type="ECO:0000313" key="1">
    <source>
        <dbReference type="EMBL" id="ABD10816.1"/>
    </source>
</evidence>
<accession>Q2JD26</accession>
<evidence type="ECO:0000313" key="2">
    <source>
        <dbReference type="Proteomes" id="UP000001937"/>
    </source>
</evidence>
<protein>
    <submittedName>
        <fullName evidence="1">Uncharacterized protein</fullName>
    </submittedName>
</protein>
<dbReference type="OrthoDB" id="275232at2"/>
<proteinExistence type="predicted"/>
<dbReference type="EMBL" id="CP000249">
    <property type="protein sequence ID" value="ABD10816.1"/>
    <property type="molecule type" value="Genomic_DNA"/>
</dbReference>
<keyword evidence="2" id="KW-1185">Reference proteome</keyword>
<dbReference type="RefSeq" id="WP_011435881.1">
    <property type="nucleotide sequence ID" value="NC_007777.1"/>
</dbReference>
<organism evidence="1 2">
    <name type="scientific">Frankia casuarinae (strain DSM 45818 / CECT 9043 / HFP020203 / CcI3)</name>
    <dbReference type="NCBI Taxonomy" id="106370"/>
    <lineage>
        <taxon>Bacteria</taxon>
        <taxon>Bacillati</taxon>
        <taxon>Actinomycetota</taxon>
        <taxon>Actinomycetes</taxon>
        <taxon>Frankiales</taxon>
        <taxon>Frankiaceae</taxon>
        <taxon>Frankia</taxon>
    </lineage>
</organism>
<gene>
    <name evidence="1" type="ordered locus">Francci3_1439</name>
</gene>
<dbReference type="eggNOG" id="ENOG5032WU7">
    <property type="taxonomic scope" value="Bacteria"/>
</dbReference>
<dbReference type="Proteomes" id="UP000001937">
    <property type="component" value="Chromosome"/>
</dbReference>
<dbReference type="HOGENOM" id="CLU_166724_0_0_11"/>
<name>Q2JD26_FRACC</name>
<dbReference type="AlphaFoldDB" id="Q2JD26"/>
<reference evidence="1 2" key="1">
    <citation type="journal article" date="2007" name="Genome Res.">
        <title>Genome characteristics of facultatively symbiotic Frankia sp. strains reflect host range and host plant biogeography.</title>
        <authorList>
            <person name="Normand P."/>
            <person name="Lapierre P."/>
            <person name="Tisa L.S."/>
            <person name="Gogarten J.P."/>
            <person name="Alloisio N."/>
            <person name="Bagnarol E."/>
            <person name="Bassi C.A."/>
            <person name="Berry A.M."/>
            <person name="Bickhart D.M."/>
            <person name="Choisne N."/>
            <person name="Couloux A."/>
            <person name="Cournoyer B."/>
            <person name="Cruveiller S."/>
            <person name="Daubin V."/>
            <person name="Demange N."/>
            <person name="Francino M.P."/>
            <person name="Goltsman E."/>
            <person name="Huang Y."/>
            <person name="Kopp O.R."/>
            <person name="Labarre L."/>
            <person name="Lapidus A."/>
            <person name="Lavire C."/>
            <person name="Marechal J."/>
            <person name="Martinez M."/>
            <person name="Mastronunzio J.E."/>
            <person name="Mullin B.C."/>
            <person name="Niemann J."/>
            <person name="Pujic P."/>
            <person name="Rawnsley T."/>
            <person name="Rouy Z."/>
            <person name="Schenowitz C."/>
            <person name="Sellstedt A."/>
            <person name="Tavares F."/>
            <person name="Tomkins J.P."/>
            <person name="Vallenet D."/>
            <person name="Valverde C."/>
            <person name="Wall L.G."/>
            <person name="Wang Y."/>
            <person name="Medigue C."/>
            <person name="Benson D.R."/>
        </authorList>
    </citation>
    <scope>NUCLEOTIDE SEQUENCE [LARGE SCALE GENOMIC DNA]</scope>
    <source>
        <strain evidence="2">DSM 45818 / CECT 9043 / CcI3</strain>
    </source>
</reference>
<dbReference type="KEGG" id="fra:Francci3_1439"/>